<dbReference type="InterPro" id="IPR050838">
    <property type="entry name" value="Ketopantoate_reductase"/>
</dbReference>
<evidence type="ECO:0000256" key="11">
    <source>
        <dbReference type="RuleBase" id="RU362068"/>
    </source>
</evidence>
<dbReference type="RefSeq" id="WP_275117689.1">
    <property type="nucleotide sequence ID" value="NZ_JAOTPO010000003.1"/>
</dbReference>
<feature type="domain" description="Ketopantoate reductase N-terminal" evidence="12">
    <location>
        <begin position="3"/>
        <end position="151"/>
    </location>
</feature>
<comment type="catalytic activity">
    <reaction evidence="10 11">
        <text>(R)-pantoate + NADP(+) = 2-dehydropantoate + NADPH + H(+)</text>
        <dbReference type="Rhea" id="RHEA:16233"/>
        <dbReference type="ChEBI" id="CHEBI:11561"/>
        <dbReference type="ChEBI" id="CHEBI:15378"/>
        <dbReference type="ChEBI" id="CHEBI:15980"/>
        <dbReference type="ChEBI" id="CHEBI:57783"/>
        <dbReference type="ChEBI" id="CHEBI:58349"/>
        <dbReference type="EC" id="1.1.1.169"/>
    </reaction>
</comment>
<dbReference type="NCBIfam" id="NF005093">
    <property type="entry name" value="PRK06522.2-4"/>
    <property type="match status" value="1"/>
</dbReference>
<evidence type="ECO:0000256" key="10">
    <source>
        <dbReference type="ARBA" id="ARBA00048793"/>
    </source>
</evidence>
<name>A0ABT5VCK4_9BACI</name>
<evidence type="ECO:0000256" key="5">
    <source>
        <dbReference type="ARBA" id="ARBA00019465"/>
    </source>
</evidence>
<dbReference type="SUPFAM" id="SSF48179">
    <property type="entry name" value="6-phosphogluconate dehydrogenase C-terminal domain-like"/>
    <property type="match status" value="1"/>
</dbReference>
<dbReference type="EMBL" id="JAOTPO010000003">
    <property type="protein sequence ID" value="MDE5413072.1"/>
    <property type="molecule type" value="Genomic_DNA"/>
</dbReference>
<evidence type="ECO:0000256" key="8">
    <source>
        <dbReference type="ARBA" id="ARBA00023002"/>
    </source>
</evidence>
<dbReference type="InterPro" id="IPR008927">
    <property type="entry name" value="6-PGluconate_DH-like_C_sf"/>
</dbReference>
<proteinExistence type="inferred from homology"/>
<dbReference type="Pfam" id="PF08546">
    <property type="entry name" value="ApbA_C"/>
    <property type="match status" value="1"/>
</dbReference>
<dbReference type="GO" id="GO:0008677">
    <property type="term" value="F:2-dehydropantoate 2-reductase activity"/>
    <property type="evidence" value="ECO:0007669"/>
    <property type="project" value="UniProtKB-EC"/>
</dbReference>
<keyword evidence="8 11" id="KW-0560">Oxidoreductase</keyword>
<evidence type="ECO:0000256" key="3">
    <source>
        <dbReference type="ARBA" id="ARBA00007870"/>
    </source>
</evidence>
<dbReference type="SUPFAM" id="SSF51735">
    <property type="entry name" value="NAD(P)-binding Rossmann-fold domains"/>
    <property type="match status" value="1"/>
</dbReference>
<evidence type="ECO:0000256" key="7">
    <source>
        <dbReference type="ARBA" id="ARBA00022857"/>
    </source>
</evidence>
<dbReference type="Proteomes" id="UP001148125">
    <property type="component" value="Unassembled WGS sequence"/>
</dbReference>
<dbReference type="Pfam" id="PF02558">
    <property type="entry name" value="ApbA"/>
    <property type="match status" value="1"/>
</dbReference>
<evidence type="ECO:0000256" key="1">
    <source>
        <dbReference type="ARBA" id="ARBA00002919"/>
    </source>
</evidence>
<protein>
    <recommendedName>
        <fullName evidence="5 11">2-dehydropantoate 2-reductase</fullName>
        <ecNumber evidence="4 11">1.1.1.169</ecNumber>
    </recommendedName>
    <alternativeName>
        <fullName evidence="9 11">Ketopantoate reductase</fullName>
    </alternativeName>
</protein>
<comment type="similarity">
    <text evidence="3 11">Belongs to the ketopantoate reductase family.</text>
</comment>
<dbReference type="Gene3D" id="1.10.1040.10">
    <property type="entry name" value="N-(1-d-carboxylethyl)-l-norvaline Dehydrogenase, domain 2"/>
    <property type="match status" value="1"/>
</dbReference>
<comment type="caution">
    <text evidence="14">The sequence shown here is derived from an EMBL/GenBank/DDBJ whole genome shotgun (WGS) entry which is preliminary data.</text>
</comment>
<gene>
    <name evidence="14" type="ORF">N7Z68_06715</name>
</gene>
<dbReference type="InterPro" id="IPR013332">
    <property type="entry name" value="KPR_N"/>
</dbReference>
<evidence type="ECO:0000313" key="15">
    <source>
        <dbReference type="Proteomes" id="UP001148125"/>
    </source>
</evidence>
<evidence type="ECO:0000259" key="12">
    <source>
        <dbReference type="Pfam" id="PF02558"/>
    </source>
</evidence>
<evidence type="ECO:0000256" key="9">
    <source>
        <dbReference type="ARBA" id="ARBA00032024"/>
    </source>
</evidence>
<feature type="domain" description="Ketopantoate reductase C-terminal" evidence="13">
    <location>
        <begin position="175"/>
        <end position="295"/>
    </location>
</feature>
<accession>A0ABT5VCK4</accession>
<sequence>MNIGVIGGGSIGLLLAAYLRKSQFNVNVYTRSKRQAAHLNEDGITLYKNNQTEVFTVHAKVMDELCDLSDDIVFVTVKQFHIKAICEQMECKSSIPRTMVFMQNGMGHLSLIKKLPIETLFIGIVEHGAMRLSDTEVRHTGAGTIKIGAVQGTGVWSHLWKSLNSEEFPVVVLNDWLAIMERKLVVNSCINPLTTIFRVPNGRLVSNLYFLNLMRSVYEETVKSLNLAGQEGLWAEVLLVCEKTGKNRSSMLRDIESGNQTEIEAILGYTLRKGKEQGFEMPITKFLFESIKGLEQEEREKIE</sequence>
<dbReference type="PANTHER" id="PTHR43765:SF2">
    <property type="entry name" value="2-DEHYDROPANTOATE 2-REDUCTASE"/>
    <property type="match status" value="1"/>
</dbReference>
<reference evidence="14" key="1">
    <citation type="submission" date="2024-05" db="EMBL/GenBank/DDBJ databases">
        <title>Alkalihalobacillus sp. strain MEB203 novel alkaliphilic bacterium from Lonar Lake, India.</title>
        <authorList>
            <person name="Joshi A."/>
            <person name="Thite S."/>
            <person name="Mengade P."/>
        </authorList>
    </citation>
    <scope>NUCLEOTIDE SEQUENCE</scope>
    <source>
        <strain evidence="14">MEB 203</strain>
    </source>
</reference>
<dbReference type="NCBIfam" id="TIGR00745">
    <property type="entry name" value="apbA_panE"/>
    <property type="match status" value="1"/>
</dbReference>
<dbReference type="InterPro" id="IPR036291">
    <property type="entry name" value="NAD(P)-bd_dom_sf"/>
</dbReference>
<comment type="function">
    <text evidence="1 11">Catalyzes the NADPH-dependent reduction of ketopantoate into pantoic acid.</text>
</comment>
<comment type="pathway">
    <text evidence="2 11">Cofactor biosynthesis; (R)-pantothenate biosynthesis; (R)-pantoate from 3-methyl-2-oxobutanoate: step 2/2.</text>
</comment>
<evidence type="ECO:0000259" key="13">
    <source>
        <dbReference type="Pfam" id="PF08546"/>
    </source>
</evidence>
<keyword evidence="6 11" id="KW-0566">Pantothenate biosynthesis</keyword>
<dbReference type="InterPro" id="IPR013328">
    <property type="entry name" value="6PGD_dom2"/>
</dbReference>
<evidence type="ECO:0000313" key="14">
    <source>
        <dbReference type="EMBL" id="MDE5413072.1"/>
    </source>
</evidence>
<evidence type="ECO:0000256" key="4">
    <source>
        <dbReference type="ARBA" id="ARBA00013014"/>
    </source>
</evidence>
<evidence type="ECO:0000256" key="6">
    <source>
        <dbReference type="ARBA" id="ARBA00022655"/>
    </source>
</evidence>
<keyword evidence="15" id="KW-1185">Reference proteome</keyword>
<dbReference type="PANTHER" id="PTHR43765">
    <property type="entry name" value="2-DEHYDROPANTOATE 2-REDUCTASE-RELATED"/>
    <property type="match status" value="1"/>
</dbReference>
<keyword evidence="7 11" id="KW-0521">NADP</keyword>
<dbReference type="InterPro" id="IPR003710">
    <property type="entry name" value="ApbA"/>
</dbReference>
<dbReference type="EC" id="1.1.1.169" evidence="4 11"/>
<dbReference type="InterPro" id="IPR013752">
    <property type="entry name" value="KPA_reductase"/>
</dbReference>
<dbReference type="Gene3D" id="3.40.50.720">
    <property type="entry name" value="NAD(P)-binding Rossmann-like Domain"/>
    <property type="match status" value="1"/>
</dbReference>
<evidence type="ECO:0000256" key="2">
    <source>
        <dbReference type="ARBA" id="ARBA00004994"/>
    </source>
</evidence>
<organism evidence="14 15">
    <name type="scientific">Alkalihalobacterium chitinilyticum</name>
    <dbReference type="NCBI Taxonomy" id="2980103"/>
    <lineage>
        <taxon>Bacteria</taxon>
        <taxon>Bacillati</taxon>
        <taxon>Bacillota</taxon>
        <taxon>Bacilli</taxon>
        <taxon>Bacillales</taxon>
        <taxon>Bacillaceae</taxon>
        <taxon>Alkalihalobacterium</taxon>
    </lineage>
</organism>